<dbReference type="SUPFAM" id="SSF51366">
    <property type="entry name" value="Ribulose-phoshate binding barrel"/>
    <property type="match status" value="1"/>
</dbReference>
<dbReference type="InterPro" id="IPR011060">
    <property type="entry name" value="RibuloseP-bd_barrel"/>
</dbReference>
<comment type="caution">
    <text evidence="10">The sequence shown here is derived from an EMBL/GenBank/DDBJ whole genome shotgun (WGS) entry which is preliminary data.</text>
</comment>
<accession>A0ABR8XL70</accession>
<dbReference type="EMBL" id="JACSPW010000004">
    <property type="protein sequence ID" value="MBD8032678.1"/>
    <property type="molecule type" value="Genomic_DNA"/>
</dbReference>
<dbReference type="NCBIfam" id="NF001371">
    <property type="entry name" value="PRK00278.1-3"/>
    <property type="match status" value="1"/>
</dbReference>
<dbReference type="PROSITE" id="PS00614">
    <property type="entry name" value="IGPS"/>
    <property type="match status" value="1"/>
</dbReference>
<dbReference type="HAMAP" id="MF_00134_B">
    <property type="entry name" value="IGPS_B"/>
    <property type="match status" value="1"/>
</dbReference>
<dbReference type="PANTHER" id="PTHR22854">
    <property type="entry name" value="TRYPTOPHAN BIOSYNTHESIS PROTEIN"/>
    <property type="match status" value="1"/>
</dbReference>
<keyword evidence="11" id="KW-1185">Reference proteome</keyword>
<dbReference type="NCBIfam" id="NF001377">
    <property type="entry name" value="PRK00278.2-4"/>
    <property type="match status" value="1"/>
</dbReference>
<comment type="catalytic activity">
    <reaction evidence="1 8">
        <text>1-(2-carboxyphenylamino)-1-deoxy-D-ribulose 5-phosphate + H(+) = (1S,2R)-1-C-(indol-3-yl)glycerol 3-phosphate + CO2 + H2O</text>
        <dbReference type="Rhea" id="RHEA:23476"/>
        <dbReference type="ChEBI" id="CHEBI:15377"/>
        <dbReference type="ChEBI" id="CHEBI:15378"/>
        <dbReference type="ChEBI" id="CHEBI:16526"/>
        <dbReference type="ChEBI" id="CHEBI:58613"/>
        <dbReference type="ChEBI" id="CHEBI:58866"/>
        <dbReference type="EC" id="4.1.1.48"/>
    </reaction>
</comment>
<evidence type="ECO:0000256" key="4">
    <source>
        <dbReference type="ARBA" id="ARBA00022793"/>
    </source>
</evidence>
<proteinExistence type="inferred from homology"/>
<dbReference type="GO" id="GO:0004425">
    <property type="term" value="F:indole-3-glycerol-phosphate synthase activity"/>
    <property type="evidence" value="ECO:0007669"/>
    <property type="project" value="UniProtKB-EC"/>
</dbReference>
<dbReference type="InterPro" id="IPR045186">
    <property type="entry name" value="Indole-3-glycerol_P_synth"/>
</dbReference>
<comment type="similarity">
    <text evidence="8">Belongs to the TrpC family.</text>
</comment>
<dbReference type="InterPro" id="IPR013798">
    <property type="entry name" value="Indole-3-glycerol_P_synth_dom"/>
</dbReference>
<dbReference type="RefSeq" id="WP_191703269.1">
    <property type="nucleotide sequence ID" value="NZ_JACSPW010000004.1"/>
</dbReference>
<feature type="domain" description="Indole-3-glycerol phosphate synthase" evidence="9">
    <location>
        <begin position="6"/>
        <end position="252"/>
    </location>
</feature>
<evidence type="ECO:0000256" key="3">
    <source>
        <dbReference type="ARBA" id="ARBA00022605"/>
    </source>
</evidence>
<comment type="pathway">
    <text evidence="2 8">Amino-acid biosynthesis; L-tryptophan biosynthesis; L-tryptophan from chorismate: step 4/5.</text>
</comment>
<dbReference type="Proteomes" id="UP000600565">
    <property type="component" value="Unassembled WGS sequence"/>
</dbReference>
<evidence type="ECO:0000313" key="10">
    <source>
        <dbReference type="EMBL" id="MBD8032678.1"/>
    </source>
</evidence>
<keyword evidence="4 8" id="KW-0210">Decarboxylase</keyword>
<evidence type="ECO:0000256" key="7">
    <source>
        <dbReference type="ARBA" id="ARBA00023239"/>
    </source>
</evidence>
<dbReference type="CDD" id="cd00331">
    <property type="entry name" value="IGPS"/>
    <property type="match status" value="1"/>
</dbReference>
<keyword evidence="6 8" id="KW-0057">Aromatic amino acid biosynthesis</keyword>
<name>A0ABR8XL70_9BACL</name>
<evidence type="ECO:0000256" key="8">
    <source>
        <dbReference type="HAMAP-Rule" id="MF_00134"/>
    </source>
</evidence>
<keyword evidence="7 8" id="KW-0456">Lyase</keyword>
<evidence type="ECO:0000259" key="9">
    <source>
        <dbReference type="Pfam" id="PF00218"/>
    </source>
</evidence>
<evidence type="ECO:0000256" key="5">
    <source>
        <dbReference type="ARBA" id="ARBA00022822"/>
    </source>
</evidence>
<evidence type="ECO:0000313" key="11">
    <source>
        <dbReference type="Proteomes" id="UP000600565"/>
    </source>
</evidence>
<dbReference type="PANTHER" id="PTHR22854:SF2">
    <property type="entry name" value="INDOLE-3-GLYCEROL-PHOSPHATE SYNTHASE"/>
    <property type="match status" value="1"/>
</dbReference>
<keyword evidence="3 8" id="KW-0028">Amino-acid biosynthesis</keyword>
<sequence>MTILDRIIAQKELELPALLASAPNFPTIDKVRPSLYKTLITASTLQVISEMKRASPSKGDIATHIDPVEQARQYEEAGAACISVLTEQAFFKGSFEDLHAVANAVDIPVLCKDFMIHEVQIDYAKAAGASVILLIVAALTDEQLKALYTYATEKQLEVLVEVHDTEELQRALNIGAKIVGVNNRNLKTFEVSLTTTAEIAQHLPPSSIAFISESGIWNAEDAHFVANAGAKGVLVGESLMVSGNVKNSLKALQIDIIAKVGENR</sequence>
<organism evidence="10 11">
    <name type="scientific">Solibacillus merdavium</name>
    <dbReference type="NCBI Taxonomy" id="2762218"/>
    <lineage>
        <taxon>Bacteria</taxon>
        <taxon>Bacillati</taxon>
        <taxon>Bacillota</taxon>
        <taxon>Bacilli</taxon>
        <taxon>Bacillales</taxon>
        <taxon>Caryophanaceae</taxon>
        <taxon>Solibacillus</taxon>
    </lineage>
</organism>
<evidence type="ECO:0000256" key="2">
    <source>
        <dbReference type="ARBA" id="ARBA00004696"/>
    </source>
</evidence>
<dbReference type="HAMAP" id="MF_00134_A">
    <property type="entry name" value="IGPS_A"/>
    <property type="match status" value="1"/>
</dbReference>
<dbReference type="InterPro" id="IPR001468">
    <property type="entry name" value="Indole-3-GlycerolPSynthase_CS"/>
</dbReference>
<dbReference type="EC" id="4.1.1.48" evidence="8"/>
<dbReference type="Pfam" id="PF00218">
    <property type="entry name" value="IGPS"/>
    <property type="match status" value="1"/>
</dbReference>
<dbReference type="Gene3D" id="3.20.20.70">
    <property type="entry name" value="Aldolase class I"/>
    <property type="match status" value="1"/>
</dbReference>
<gene>
    <name evidence="8 10" type="primary">trpC</name>
    <name evidence="10" type="ORF">H9632_06325</name>
</gene>
<keyword evidence="5 8" id="KW-0822">Tryptophan biosynthesis</keyword>
<evidence type="ECO:0000256" key="6">
    <source>
        <dbReference type="ARBA" id="ARBA00023141"/>
    </source>
</evidence>
<evidence type="ECO:0000256" key="1">
    <source>
        <dbReference type="ARBA" id="ARBA00001633"/>
    </source>
</evidence>
<dbReference type="InterPro" id="IPR013785">
    <property type="entry name" value="Aldolase_TIM"/>
</dbReference>
<protein>
    <recommendedName>
        <fullName evidence="8">Indole-3-glycerol phosphate synthase</fullName>
        <shortName evidence="8">IGPS</shortName>
        <ecNumber evidence="8">4.1.1.48</ecNumber>
    </recommendedName>
</protein>
<reference evidence="10 11" key="1">
    <citation type="submission" date="2020-08" db="EMBL/GenBank/DDBJ databases">
        <title>A Genomic Blueprint of the Chicken Gut Microbiome.</title>
        <authorList>
            <person name="Gilroy R."/>
            <person name="Ravi A."/>
            <person name="Getino M."/>
            <person name="Pursley I."/>
            <person name="Horton D.L."/>
            <person name="Alikhan N.-F."/>
            <person name="Baker D."/>
            <person name="Gharbi K."/>
            <person name="Hall N."/>
            <person name="Watson M."/>
            <person name="Adriaenssens E.M."/>
            <person name="Foster-Nyarko E."/>
            <person name="Jarju S."/>
            <person name="Secka A."/>
            <person name="Antonio M."/>
            <person name="Oren A."/>
            <person name="Chaudhuri R."/>
            <person name="La Ragione R.M."/>
            <person name="Hildebrand F."/>
            <person name="Pallen M.J."/>
        </authorList>
    </citation>
    <scope>NUCLEOTIDE SEQUENCE [LARGE SCALE GENOMIC DNA]</scope>
    <source>
        <strain evidence="10 11">Sa1YVA6</strain>
    </source>
</reference>